<evidence type="ECO:0000256" key="1">
    <source>
        <dbReference type="SAM" id="Phobius"/>
    </source>
</evidence>
<dbReference type="AlphaFoldDB" id="A0A6J6CIV1"/>
<feature type="transmembrane region" description="Helical" evidence="1">
    <location>
        <begin position="373"/>
        <end position="392"/>
    </location>
</feature>
<feature type="transmembrane region" description="Helical" evidence="1">
    <location>
        <begin position="78"/>
        <end position="96"/>
    </location>
</feature>
<dbReference type="SUPFAM" id="SSF103473">
    <property type="entry name" value="MFS general substrate transporter"/>
    <property type="match status" value="1"/>
</dbReference>
<sequence>MPTLKPLHGRVLALVGLLLVALNLRTVVSSLSPIIPFIREDLELSTLAVSFLGMLPPLGFALSGLLAPMLTRRIGLEAALLVLLLVIVFGNLVRAFSGDWSLLSVGTFVAIVGMGMGNVLLPVVVRKYFPDRIGSMTALYLTIVSIGALTPPLIAVPVAQEFGWRVALGQWAIVGAIAMIPWFFALRSNKAEEPVVTQSLTIPVSVRHIKIWKSPTAVSMVVIFAVSSLNGYAAFAWLPQILIDESGSTPLEAGILLSVYAGMGMPAALLMPRLAVRFPNQAPLIYLSSVLFFTGYAGLIFLPGNLSWIWVVLIGLGPILFPLNLALFNIRSRTQETLLRISGFAQGFGYLAAALGPLVLGVLHELTGNWTSSLWFLFLTAIPAILAGRVIARQNTIDQELERSN</sequence>
<dbReference type="InterPro" id="IPR011701">
    <property type="entry name" value="MFS"/>
</dbReference>
<feature type="transmembrane region" description="Helical" evidence="1">
    <location>
        <begin position="162"/>
        <end position="184"/>
    </location>
</feature>
<dbReference type="PANTHER" id="PTHR23523">
    <property type="match status" value="1"/>
</dbReference>
<dbReference type="Pfam" id="PF07690">
    <property type="entry name" value="MFS_1"/>
    <property type="match status" value="1"/>
</dbReference>
<feature type="transmembrane region" description="Helical" evidence="1">
    <location>
        <begin position="102"/>
        <end position="125"/>
    </location>
</feature>
<name>A0A6J6CIV1_9ZZZZ</name>
<dbReference type="PANTHER" id="PTHR23523:SF2">
    <property type="entry name" value="2-NITROIMIDAZOLE TRANSPORTER"/>
    <property type="match status" value="1"/>
</dbReference>
<feature type="domain" description="Major facilitator superfamily (MFS) profile" evidence="2">
    <location>
        <begin position="9"/>
        <end position="396"/>
    </location>
</feature>
<feature type="transmembrane region" description="Helical" evidence="1">
    <location>
        <begin position="217"/>
        <end position="238"/>
    </location>
</feature>
<feature type="transmembrane region" description="Helical" evidence="1">
    <location>
        <begin position="137"/>
        <end position="156"/>
    </location>
</feature>
<evidence type="ECO:0000313" key="3">
    <source>
        <dbReference type="EMBL" id="CAB4550199.1"/>
    </source>
</evidence>
<feature type="transmembrane region" description="Helical" evidence="1">
    <location>
        <begin position="284"/>
        <end position="302"/>
    </location>
</feature>
<dbReference type="InterPro" id="IPR052524">
    <property type="entry name" value="MFS_Cyanate_Porter"/>
</dbReference>
<proteinExistence type="predicted"/>
<gene>
    <name evidence="3" type="ORF">UFOPK1581_00112</name>
</gene>
<reference evidence="3" key="1">
    <citation type="submission" date="2020-05" db="EMBL/GenBank/DDBJ databases">
        <authorList>
            <person name="Chiriac C."/>
            <person name="Salcher M."/>
            <person name="Ghai R."/>
            <person name="Kavagutti S V."/>
        </authorList>
    </citation>
    <scope>NUCLEOTIDE SEQUENCE</scope>
</reference>
<dbReference type="InterPro" id="IPR036259">
    <property type="entry name" value="MFS_trans_sf"/>
</dbReference>
<dbReference type="Gene3D" id="1.20.1250.20">
    <property type="entry name" value="MFS general substrate transporter like domains"/>
    <property type="match status" value="2"/>
</dbReference>
<keyword evidence="1" id="KW-1133">Transmembrane helix</keyword>
<feature type="transmembrane region" description="Helical" evidence="1">
    <location>
        <begin position="46"/>
        <end position="66"/>
    </location>
</feature>
<keyword evidence="1" id="KW-0812">Transmembrane</keyword>
<accession>A0A6J6CIV1</accession>
<dbReference type="GO" id="GO:0022857">
    <property type="term" value="F:transmembrane transporter activity"/>
    <property type="evidence" value="ECO:0007669"/>
    <property type="project" value="InterPro"/>
</dbReference>
<keyword evidence="1" id="KW-0472">Membrane</keyword>
<dbReference type="InterPro" id="IPR020846">
    <property type="entry name" value="MFS_dom"/>
</dbReference>
<evidence type="ECO:0000259" key="2">
    <source>
        <dbReference type="PROSITE" id="PS50850"/>
    </source>
</evidence>
<organism evidence="3">
    <name type="scientific">freshwater metagenome</name>
    <dbReference type="NCBI Taxonomy" id="449393"/>
    <lineage>
        <taxon>unclassified sequences</taxon>
        <taxon>metagenomes</taxon>
        <taxon>ecological metagenomes</taxon>
    </lineage>
</organism>
<feature type="transmembrane region" description="Helical" evidence="1">
    <location>
        <begin position="348"/>
        <end position="367"/>
    </location>
</feature>
<protein>
    <submittedName>
        <fullName evidence="3">Unannotated protein</fullName>
    </submittedName>
</protein>
<dbReference type="PROSITE" id="PS50850">
    <property type="entry name" value="MFS"/>
    <property type="match status" value="1"/>
</dbReference>
<feature type="transmembrane region" description="Helical" evidence="1">
    <location>
        <begin position="253"/>
        <end position="272"/>
    </location>
</feature>
<dbReference type="EMBL" id="CAEZTB010000009">
    <property type="protein sequence ID" value="CAB4550199.1"/>
    <property type="molecule type" value="Genomic_DNA"/>
</dbReference>
<feature type="transmembrane region" description="Helical" evidence="1">
    <location>
        <begin position="308"/>
        <end position="327"/>
    </location>
</feature>